<dbReference type="Proteomes" id="UP001143981">
    <property type="component" value="Unassembled WGS sequence"/>
</dbReference>
<comment type="caution">
    <text evidence="2">The sequence shown here is derived from an EMBL/GenBank/DDBJ whole genome shotgun (WGS) entry which is preliminary data.</text>
</comment>
<feature type="compositionally biased region" description="Basic residues" evidence="1">
    <location>
        <begin position="150"/>
        <end position="161"/>
    </location>
</feature>
<organism evidence="2 3">
    <name type="scientific">Coemansia biformis</name>
    <dbReference type="NCBI Taxonomy" id="1286918"/>
    <lineage>
        <taxon>Eukaryota</taxon>
        <taxon>Fungi</taxon>
        <taxon>Fungi incertae sedis</taxon>
        <taxon>Zoopagomycota</taxon>
        <taxon>Kickxellomycotina</taxon>
        <taxon>Kickxellomycetes</taxon>
        <taxon>Kickxellales</taxon>
        <taxon>Kickxellaceae</taxon>
        <taxon>Coemansia</taxon>
    </lineage>
</organism>
<feature type="compositionally biased region" description="Basic and acidic residues" evidence="1">
    <location>
        <begin position="59"/>
        <end position="68"/>
    </location>
</feature>
<proteinExistence type="predicted"/>
<feature type="region of interest" description="Disordered" evidence="1">
    <location>
        <begin position="1"/>
        <end position="47"/>
    </location>
</feature>
<dbReference type="OrthoDB" id="5592487at2759"/>
<evidence type="ECO:0000313" key="2">
    <source>
        <dbReference type="EMBL" id="KAJ1725537.1"/>
    </source>
</evidence>
<reference evidence="2" key="1">
    <citation type="submission" date="2022-07" db="EMBL/GenBank/DDBJ databases">
        <title>Phylogenomic reconstructions and comparative analyses of Kickxellomycotina fungi.</title>
        <authorList>
            <person name="Reynolds N.K."/>
            <person name="Stajich J.E."/>
            <person name="Barry K."/>
            <person name="Grigoriev I.V."/>
            <person name="Crous P."/>
            <person name="Smith M.E."/>
        </authorList>
    </citation>
    <scope>NUCLEOTIDE SEQUENCE</scope>
    <source>
        <strain evidence="2">BCRC 34381</strain>
    </source>
</reference>
<keyword evidence="3" id="KW-1185">Reference proteome</keyword>
<accession>A0A9W7Y851</accession>
<feature type="region of interest" description="Disordered" evidence="1">
    <location>
        <begin position="59"/>
        <end position="250"/>
    </location>
</feature>
<feature type="compositionally biased region" description="Basic and acidic residues" evidence="1">
    <location>
        <begin position="139"/>
        <end position="149"/>
    </location>
</feature>
<feature type="non-terminal residue" evidence="2">
    <location>
        <position position="1"/>
    </location>
</feature>
<dbReference type="EMBL" id="JANBOI010001999">
    <property type="protein sequence ID" value="KAJ1725537.1"/>
    <property type="molecule type" value="Genomic_DNA"/>
</dbReference>
<dbReference type="AlphaFoldDB" id="A0A9W7Y851"/>
<sequence length="250" mass="26481">LSDAPSKAHRPPLAGADDPAGTETLRRSTSLRSIPQRRGAAPSLARTIQLQQARKAVAERLVRGRTAEQHAANVDTDTSGHSHAPRAEVRGAAASAPEAGRTRMRESEDDPKHSKRRRADDGRAIDVLGDMDASGSELHGPRREADRLGRTRRRPAVRGKRAASAADAAVKWRFSARLDPLSDDEDGSSSDSDEDREALTSKVPSSRIRGGELIGLSLRPTASAASTGNGAIAATVRPTGFGSTRTPTPI</sequence>
<feature type="compositionally biased region" description="Polar residues" evidence="1">
    <location>
        <begin position="241"/>
        <end position="250"/>
    </location>
</feature>
<protein>
    <submittedName>
        <fullName evidence="2">Uncharacterized protein</fullName>
    </submittedName>
</protein>
<evidence type="ECO:0000256" key="1">
    <source>
        <dbReference type="SAM" id="MobiDB-lite"/>
    </source>
</evidence>
<feature type="compositionally biased region" description="Acidic residues" evidence="1">
    <location>
        <begin position="181"/>
        <end position="196"/>
    </location>
</feature>
<feature type="compositionally biased region" description="Basic and acidic residues" evidence="1">
    <location>
        <begin position="100"/>
        <end position="124"/>
    </location>
</feature>
<feature type="non-terminal residue" evidence="2">
    <location>
        <position position="250"/>
    </location>
</feature>
<gene>
    <name evidence="2" type="ORF">LPJ61_005638</name>
</gene>
<evidence type="ECO:0000313" key="3">
    <source>
        <dbReference type="Proteomes" id="UP001143981"/>
    </source>
</evidence>
<name>A0A9W7Y851_9FUNG</name>